<reference evidence="3" key="1">
    <citation type="journal article" date="2021" name="Front. Plant Sci.">
        <title>Chromosome-Scale Genome Assembly for Chinese Sour Jujube and Insights Into Its Genome Evolution and Domestication Signature.</title>
        <authorList>
            <person name="Shen L.-Y."/>
            <person name="Luo H."/>
            <person name="Wang X.-L."/>
            <person name="Wang X.-M."/>
            <person name="Qiu X.-J."/>
            <person name="Liu H."/>
            <person name="Zhou S.-S."/>
            <person name="Jia K.-H."/>
            <person name="Nie S."/>
            <person name="Bao Y.-T."/>
            <person name="Zhang R.-G."/>
            <person name="Yun Q.-Z."/>
            <person name="Chai Y.-H."/>
            <person name="Lu J.-Y."/>
            <person name="Li Y."/>
            <person name="Zhao S.-W."/>
            <person name="Mao J.-F."/>
            <person name="Jia S.-G."/>
            <person name="Mao Y.-M."/>
        </authorList>
    </citation>
    <scope>NUCLEOTIDE SEQUENCE</scope>
    <source>
        <strain evidence="3">AT0</strain>
        <tissue evidence="3">Leaf</tissue>
    </source>
</reference>
<dbReference type="InterPro" id="IPR044839">
    <property type="entry name" value="NDR1-like"/>
</dbReference>
<accession>A0A978UBL1</accession>
<evidence type="ECO:0000256" key="1">
    <source>
        <dbReference type="ARBA" id="ARBA00004370"/>
    </source>
</evidence>
<dbReference type="EMBL" id="JAEACU010000012">
    <property type="protein sequence ID" value="KAH7512154.1"/>
    <property type="molecule type" value="Genomic_DNA"/>
</dbReference>
<dbReference type="Proteomes" id="UP000813462">
    <property type="component" value="Unassembled WGS sequence"/>
</dbReference>
<keyword evidence="2" id="KW-0472">Membrane</keyword>
<dbReference type="GO" id="GO:0098542">
    <property type="term" value="P:defense response to other organism"/>
    <property type="evidence" value="ECO:0007669"/>
    <property type="project" value="InterPro"/>
</dbReference>
<gene>
    <name evidence="3" type="ORF">FEM48_Zijuj12G0060400</name>
</gene>
<sequence length="116" mass="14004">MYNRETNAGIYSLQVKFALRLRARYGKIKTGYYKPEKLICDIKSLNITIRNPNKRIGVYYRWIQDLFYYQRKMFSVLDFPYTQFYQGHKNTTIVNAVDEGQQFVIFEEEELNLYNS</sequence>
<evidence type="ECO:0000313" key="3">
    <source>
        <dbReference type="EMBL" id="KAH7512154.1"/>
    </source>
</evidence>
<organism evidence="3 4">
    <name type="scientific">Ziziphus jujuba var. spinosa</name>
    <dbReference type="NCBI Taxonomy" id="714518"/>
    <lineage>
        <taxon>Eukaryota</taxon>
        <taxon>Viridiplantae</taxon>
        <taxon>Streptophyta</taxon>
        <taxon>Embryophyta</taxon>
        <taxon>Tracheophyta</taxon>
        <taxon>Spermatophyta</taxon>
        <taxon>Magnoliopsida</taxon>
        <taxon>eudicotyledons</taxon>
        <taxon>Gunneridae</taxon>
        <taxon>Pentapetalae</taxon>
        <taxon>rosids</taxon>
        <taxon>fabids</taxon>
        <taxon>Rosales</taxon>
        <taxon>Rhamnaceae</taxon>
        <taxon>Paliureae</taxon>
        <taxon>Ziziphus</taxon>
    </lineage>
</organism>
<evidence type="ECO:0000313" key="4">
    <source>
        <dbReference type="Proteomes" id="UP000813462"/>
    </source>
</evidence>
<dbReference type="PANTHER" id="PTHR31415:SF109">
    <property type="entry name" value="NDR1_HIN1-LIKE PROTEIN 10"/>
    <property type="match status" value="1"/>
</dbReference>
<name>A0A978UBL1_ZIZJJ</name>
<dbReference type="GO" id="GO:0005886">
    <property type="term" value="C:plasma membrane"/>
    <property type="evidence" value="ECO:0007669"/>
    <property type="project" value="TreeGrafter"/>
</dbReference>
<dbReference type="PANTHER" id="PTHR31415">
    <property type="entry name" value="OS05G0367900 PROTEIN"/>
    <property type="match status" value="1"/>
</dbReference>
<evidence type="ECO:0000256" key="2">
    <source>
        <dbReference type="ARBA" id="ARBA00023136"/>
    </source>
</evidence>
<comment type="caution">
    <text evidence="3">The sequence shown here is derived from an EMBL/GenBank/DDBJ whole genome shotgun (WGS) entry which is preliminary data.</text>
</comment>
<dbReference type="AlphaFoldDB" id="A0A978UBL1"/>
<proteinExistence type="predicted"/>
<protein>
    <submittedName>
        <fullName evidence="3">Uncharacterized protein</fullName>
    </submittedName>
</protein>
<dbReference type="GO" id="GO:0009506">
    <property type="term" value="C:plasmodesma"/>
    <property type="evidence" value="ECO:0007669"/>
    <property type="project" value="TreeGrafter"/>
</dbReference>
<comment type="subcellular location">
    <subcellularLocation>
        <location evidence="1">Membrane</location>
    </subcellularLocation>
</comment>